<keyword evidence="4" id="KW-1185">Reference proteome</keyword>
<gene>
    <name evidence="3" type="ORF">DPPLL_19890</name>
</gene>
<sequence length="145" mass="15865">MKIDHVGIVVGSMAKAIDQWQTYFGYRQATEPVLNTRQKVVVVFLEKPGSLPVKLVEPTGPDSPVAAFARRGGGLHHLCFLCDELEPELDRLKQAGARVLTEPQPGEAFANEKIAFLFAGQGLNIELIDTLTRAGRIGSQRPVED</sequence>
<accession>A0ABN6M6E1</accession>
<keyword evidence="1" id="KW-0479">Metal-binding</keyword>
<dbReference type="EMBL" id="AP025516">
    <property type="protein sequence ID" value="BDD87624.1"/>
    <property type="molecule type" value="Genomic_DNA"/>
</dbReference>
<dbReference type="Gene3D" id="3.10.180.10">
    <property type="entry name" value="2,3-Dihydroxybiphenyl 1,2-Dioxygenase, domain 1"/>
    <property type="match status" value="1"/>
</dbReference>
<dbReference type="InterPro" id="IPR037523">
    <property type="entry name" value="VOC_core"/>
</dbReference>
<protein>
    <submittedName>
        <fullName evidence="3">Methylmalonyl-CoA epimerase</fullName>
    </submittedName>
</protein>
<evidence type="ECO:0000313" key="3">
    <source>
        <dbReference type="EMBL" id="BDD87624.1"/>
    </source>
</evidence>
<evidence type="ECO:0000259" key="2">
    <source>
        <dbReference type="PROSITE" id="PS51819"/>
    </source>
</evidence>
<name>A0ABN6M6E1_9BACT</name>
<dbReference type="PROSITE" id="PS51819">
    <property type="entry name" value="VOC"/>
    <property type="match status" value="1"/>
</dbReference>
<evidence type="ECO:0000256" key="1">
    <source>
        <dbReference type="ARBA" id="ARBA00022723"/>
    </source>
</evidence>
<proteinExistence type="predicted"/>
<organism evidence="3 4">
    <name type="scientific">Desulfofustis limnaeus</name>
    <dbReference type="NCBI Taxonomy" id="2740163"/>
    <lineage>
        <taxon>Bacteria</taxon>
        <taxon>Pseudomonadati</taxon>
        <taxon>Thermodesulfobacteriota</taxon>
        <taxon>Desulfobulbia</taxon>
        <taxon>Desulfobulbales</taxon>
        <taxon>Desulfocapsaceae</taxon>
        <taxon>Desulfofustis</taxon>
    </lineage>
</organism>
<dbReference type="SUPFAM" id="SSF54593">
    <property type="entry name" value="Glyoxalase/Bleomycin resistance protein/Dihydroxybiphenyl dioxygenase"/>
    <property type="match status" value="1"/>
</dbReference>
<dbReference type="PANTHER" id="PTHR43048">
    <property type="entry name" value="METHYLMALONYL-COA EPIMERASE"/>
    <property type="match status" value="1"/>
</dbReference>
<feature type="domain" description="VOC" evidence="2">
    <location>
        <begin position="2"/>
        <end position="130"/>
    </location>
</feature>
<dbReference type="InterPro" id="IPR029068">
    <property type="entry name" value="Glyas_Bleomycin-R_OHBP_Dase"/>
</dbReference>
<dbReference type="Proteomes" id="UP000830055">
    <property type="component" value="Chromosome"/>
</dbReference>
<dbReference type="Pfam" id="PF13669">
    <property type="entry name" value="Glyoxalase_4"/>
    <property type="match status" value="1"/>
</dbReference>
<evidence type="ECO:0000313" key="4">
    <source>
        <dbReference type="Proteomes" id="UP000830055"/>
    </source>
</evidence>
<dbReference type="InterPro" id="IPR051785">
    <property type="entry name" value="MMCE/EMCE_epimerase"/>
</dbReference>
<reference evidence="3 4" key="1">
    <citation type="submission" date="2022-01" db="EMBL/GenBank/DDBJ databases">
        <title>Desulfofustis limnae sp. nov., a novel mesophilic sulfate-reducing bacterium isolated from marsh soil.</title>
        <authorList>
            <person name="Watanabe M."/>
            <person name="Takahashi A."/>
            <person name="Kojima H."/>
            <person name="Fukui M."/>
        </authorList>
    </citation>
    <scope>NUCLEOTIDE SEQUENCE [LARGE SCALE GENOMIC DNA]</scope>
    <source>
        <strain evidence="3 4">PPLL</strain>
    </source>
</reference>
<dbReference type="RefSeq" id="WP_284151046.1">
    <property type="nucleotide sequence ID" value="NZ_AP025516.1"/>
</dbReference>
<dbReference type="PANTHER" id="PTHR43048:SF3">
    <property type="entry name" value="METHYLMALONYL-COA EPIMERASE, MITOCHONDRIAL"/>
    <property type="match status" value="1"/>
</dbReference>